<name>A0ABQ3DHV3_9ACTN</name>
<keyword evidence="2" id="KW-1185">Reference proteome</keyword>
<evidence type="ECO:0000313" key="1">
    <source>
        <dbReference type="EMBL" id="GHA94516.1"/>
    </source>
</evidence>
<proteinExistence type="predicted"/>
<accession>A0ABQ3DHV3</accession>
<gene>
    <name evidence="1" type="ORF">GCM10010346_16600</name>
</gene>
<dbReference type="RefSeq" id="WP_189714903.1">
    <property type="nucleotide sequence ID" value="NZ_BMVO01000003.1"/>
</dbReference>
<evidence type="ECO:0000313" key="2">
    <source>
        <dbReference type="Proteomes" id="UP000599437"/>
    </source>
</evidence>
<protein>
    <recommendedName>
        <fullName evidence="3">Queuine tRNA-ribosyltransferase</fullName>
    </recommendedName>
</protein>
<organism evidence="1 2">
    <name type="scientific">Streptomyces chryseus</name>
    <dbReference type="NCBI Taxonomy" id="68186"/>
    <lineage>
        <taxon>Bacteria</taxon>
        <taxon>Bacillati</taxon>
        <taxon>Actinomycetota</taxon>
        <taxon>Actinomycetes</taxon>
        <taxon>Kitasatosporales</taxon>
        <taxon>Streptomycetaceae</taxon>
        <taxon>Streptomyces</taxon>
    </lineage>
</organism>
<reference evidence="2" key="1">
    <citation type="journal article" date="2019" name="Int. J. Syst. Evol. Microbiol.">
        <title>The Global Catalogue of Microorganisms (GCM) 10K type strain sequencing project: providing services to taxonomists for standard genome sequencing and annotation.</title>
        <authorList>
            <consortium name="The Broad Institute Genomics Platform"/>
            <consortium name="The Broad Institute Genome Sequencing Center for Infectious Disease"/>
            <person name="Wu L."/>
            <person name="Ma J."/>
        </authorList>
    </citation>
    <scope>NUCLEOTIDE SEQUENCE [LARGE SCALE GENOMIC DNA]</scope>
    <source>
        <strain evidence="2">JCM 4737</strain>
    </source>
</reference>
<evidence type="ECO:0008006" key="3">
    <source>
        <dbReference type="Google" id="ProtNLM"/>
    </source>
</evidence>
<comment type="caution">
    <text evidence="1">The sequence shown here is derived from an EMBL/GenBank/DDBJ whole genome shotgun (WGS) entry which is preliminary data.</text>
</comment>
<sequence length="311" mass="34935">MSVHLGGLDQDFKALTSFAFWRTKDMRDFTNKLATPVNMIFGDSGAHSARTMGIHLTLEDYAAWCQKWDTQLTLYANLDVIGGPEATWRNQKELELVHGLEPIPVFHTGDPWEWLERYLDEGYTYIALGKLLGNPVNEVLPWIAKAFKIADGRAVFHGFGMTVWRALREFPFYSVDSSTWGSGFRFGVIKLFDPANGSWTNLMMRDRDALLKHRELVRAHHISPMSLATRATYNRTDATVLAAVAWRRAEEYIRARHGPITIPPGPHNPVTRGGPRQAPPGLHLYLAEATTTNLYRAAAGIQAARQEASTS</sequence>
<dbReference type="EMBL" id="BMVO01000003">
    <property type="protein sequence ID" value="GHA94516.1"/>
    <property type="molecule type" value="Genomic_DNA"/>
</dbReference>
<dbReference type="Proteomes" id="UP000599437">
    <property type="component" value="Unassembled WGS sequence"/>
</dbReference>